<keyword evidence="2" id="KW-1185">Reference proteome</keyword>
<dbReference type="AlphaFoldDB" id="A0A0V8RXE1"/>
<gene>
    <name evidence="1" type="ORF">CF15_05965</name>
</gene>
<sequence length="119" mass="13199">MQLIEAVRTSLRAAKVPGQVAAKAIAIVEEALETYGVKNTKEMYELPDWNLWLILVKSIVSPLTKMLRREGYCHANSYLIGGLMALDERAASMLREWVRAKCGAGSDPCCKNPKCCNIL</sequence>
<dbReference type="RefSeq" id="WP_058370972.1">
    <property type="nucleotide sequence ID" value="NZ_LNTB01000001.1"/>
</dbReference>
<dbReference type="OrthoDB" id="15213at2157"/>
<organism evidence="1 2">
    <name type="scientific">Pyrodictium occultum</name>
    <dbReference type="NCBI Taxonomy" id="2309"/>
    <lineage>
        <taxon>Archaea</taxon>
        <taxon>Thermoproteota</taxon>
        <taxon>Thermoprotei</taxon>
        <taxon>Desulfurococcales</taxon>
        <taxon>Pyrodictiaceae</taxon>
        <taxon>Pyrodictium</taxon>
    </lineage>
</organism>
<protein>
    <submittedName>
        <fullName evidence="1">Uncharacterized protein</fullName>
    </submittedName>
</protein>
<accession>A0A0V8RXE1</accession>
<dbReference type="STRING" id="2309.CF15_05965"/>
<proteinExistence type="predicted"/>
<evidence type="ECO:0000313" key="1">
    <source>
        <dbReference type="EMBL" id="KSW12745.1"/>
    </source>
</evidence>
<name>A0A0V8RXE1_PYROC</name>
<reference evidence="1 2" key="1">
    <citation type="submission" date="2015-11" db="EMBL/GenBank/DDBJ databases">
        <title>Genome sequence of Pyrodictium occultum PL-19, a marine hyperthermophilic archaeon isolated from Volcano, Italy.</title>
        <authorList>
            <person name="Utturkar S."/>
            <person name="Huber H."/>
            <person name="Leptihn S."/>
            <person name="Brown S."/>
            <person name="Stetter K.O."/>
            <person name="Podar M."/>
        </authorList>
    </citation>
    <scope>NUCLEOTIDE SEQUENCE [LARGE SCALE GENOMIC DNA]</scope>
    <source>
        <strain evidence="1 2">PL-19</strain>
    </source>
</reference>
<evidence type="ECO:0000313" key="2">
    <source>
        <dbReference type="Proteomes" id="UP000053352"/>
    </source>
</evidence>
<comment type="caution">
    <text evidence="1">The sequence shown here is derived from an EMBL/GenBank/DDBJ whole genome shotgun (WGS) entry which is preliminary data.</text>
</comment>
<dbReference type="EMBL" id="LNTB01000001">
    <property type="protein sequence ID" value="KSW12745.1"/>
    <property type="molecule type" value="Genomic_DNA"/>
</dbReference>
<dbReference type="Proteomes" id="UP000053352">
    <property type="component" value="Unassembled WGS sequence"/>
</dbReference>